<dbReference type="InterPro" id="IPR029993">
    <property type="entry name" value="GAUT"/>
</dbReference>
<feature type="non-terminal residue" evidence="6">
    <location>
        <position position="1"/>
    </location>
</feature>
<proteinExistence type="inferred from homology"/>
<name>A0A6A4L0V6_9ERIC</name>
<dbReference type="GO" id="GO:0045489">
    <property type="term" value="P:pectin biosynthetic process"/>
    <property type="evidence" value="ECO:0007669"/>
    <property type="project" value="UniProtKB-UniPathway"/>
</dbReference>
<dbReference type="PANTHER" id="PTHR32116">
    <property type="entry name" value="GALACTURONOSYLTRANSFERASE 4-RELATED"/>
    <property type="match status" value="1"/>
</dbReference>
<evidence type="ECO:0000256" key="2">
    <source>
        <dbReference type="ARBA" id="ARBA00006351"/>
    </source>
</evidence>
<evidence type="ECO:0000256" key="4">
    <source>
        <dbReference type="ARBA" id="ARBA00022679"/>
    </source>
</evidence>
<dbReference type="InterPro" id="IPR029044">
    <property type="entry name" value="Nucleotide-diphossugar_trans"/>
</dbReference>
<evidence type="ECO:0000313" key="7">
    <source>
        <dbReference type="Proteomes" id="UP000428333"/>
    </source>
</evidence>
<keyword evidence="5" id="KW-0961">Cell wall biogenesis/degradation</keyword>
<dbReference type="Gene3D" id="3.90.550.10">
    <property type="entry name" value="Spore Coat Polysaccharide Biosynthesis Protein SpsA, Chain A"/>
    <property type="match status" value="1"/>
</dbReference>
<evidence type="ECO:0000313" key="6">
    <source>
        <dbReference type="EMBL" id="KAE9449341.1"/>
    </source>
</evidence>
<comment type="caution">
    <text evidence="6">The sequence shown here is derived from an EMBL/GenBank/DDBJ whole genome shotgun (WGS) entry which is preliminary data.</text>
</comment>
<dbReference type="GO" id="GO:0071555">
    <property type="term" value="P:cell wall organization"/>
    <property type="evidence" value="ECO:0007669"/>
    <property type="project" value="UniProtKB-KW"/>
</dbReference>
<keyword evidence="5" id="KW-1133">Transmembrane helix</keyword>
<dbReference type="Pfam" id="PF01501">
    <property type="entry name" value="Glyco_transf_8"/>
    <property type="match status" value="1"/>
</dbReference>
<comment type="subcellular location">
    <subcellularLocation>
        <location evidence="5">Golgi apparatus membrane</location>
        <topology evidence="5">Single-pass type II membrane protein</topology>
    </subcellularLocation>
</comment>
<dbReference type="InterPro" id="IPR002495">
    <property type="entry name" value="Glyco_trans_8"/>
</dbReference>
<dbReference type="Proteomes" id="UP000428333">
    <property type="component" value="Linkage Group LG11"/>
</dbReference>
<evidence type="ECO:0000256" key="5">
    <source>
        <dbReference type="RuleBase" id="RU362027"/>
    </source>
</evidence>
<keyword evidence="5" id="KW-0472">Membrane</keyword>
<evidence type="ECO:0000256" key="3">
    <source>
        <dbReference type="ARBA" id="ARBA00022676"/>
    </source>
</evidence>
<dbReference type="AlphaFoldDB" id="A0A6A4L0V6"/>
<keyword evidence="7" id="KW-1185">Reference proteome</keyword>
<reference evidence="6 7" key="1">
    <citation type="journal article" date="2019" name="Genome Biol. Evol.">
        <title>The Rhododendron genome and chromosomal organization provide insight into shared whole-genome duplications across the heath family (Ericaceae).</title>
        <authorList>
            <person name="Soza V.L."/>
            <person name="Lindsley D."/>
            <person name="Waalkes A."/>
            <person name="Ramage E."/>
            <person name="Patwardhan R.P."/>
            <person name="Burton J.N."/>
            <person name="Adey A."/>
            <person name="Kumar A."/>
            <person name="Qiu R."/>
            <person name="Shendure J."/>
            <person name="Hall B."/>
        </authorList>
    </citation>
    <scope>NUCLEOTIDE SEQUENCE [LARGE SCALE GENOMIC DNA]</scope>
    <source>
        <strain evidence="6">RSF 1966-606</strain>
    </source>
</reference>
<feature type="transmembrane region" description="Helical" evidence="5">
    <location>
        <begin position="38"/>
        <end position="62"/>
    </location>
</feature>
<dbReference type="EC" id="2.4.1.-" evidence="5"/>
<keyword evidence="4" id="KW-0808">Transferase</keyword>
<dbReference type="OrthoDB" id="411524at2759"/>
<dbReference type="GO" id="GO:0047262">
    <property type="term" value="F:polygalacturonate 4-alpha-galacturonosyltransferase activity"/>
    <property type="evidence" value="ECO:0007669"/>
    <property type="project" value="InterPro"/>
</dbReference>
<dbReference type="SUPFAM" id="SSF53448">
    <property type="entry name" value="Nucleotide-diphospho-sugar transferases"/>
    <property type="match status" value="1"/>
</dbReference>
<dbReference type="PANTHER" id="PTHR32116:SF27">
    <property type="entry name" value="GALACTURONOSYLTRANSFERASE 13-RELATED"/>
    <property type="match status" value="1"/>
</dbReference>
<protein>
    <recommendedName>
        <fullName evidence="5">Hexosyltransferase</fullName>
        <ecNumber evidence="5">2.4.1.-</ecNumber>
    </recommendedName>
</protein>
<keyword evidence="5" id="KW-0812">Transmembrane</keyword>
<dbReference type="UniPathway" id="UPA00845"/>
<evidence type="ECO:0000256" key="1">
    <source>
        <dbReference type="ARBA" id="ARBA00004877"/>
    </source>
</evidence>
<keyword evidence="5" id="KW-0333">Golgi apparatus</keyword>
<keyword evidence="3 5" id="KW-0328">Glycosyltransferase</keyword>
<comment type="similarity">
    <text evidence="2 5">Belongs to the glycosyltransferase 8 family.</text>
</comment>
<organism evidence="6 7">
    <name type="scientific">Rhododendron williamsianum</name>
    <dbReference type="NCBI Taxonomy" id="262921"/>
    <lineage>
        <taxon>Eukaryota</taxon>
        <taxon>Viridiplantae</taxon>
        <taxon>Streptophyta</taxon>
        <taxon>Embryophyta</taxon>
        <taxon>Tracheophyta</taxon>
        <taxon>Spermatophyta</taxon>
        <taxon>Magnoliopsida</taxon>
        <taxon>eudicotyledons</taxon>
        <taxon>Gunneridae</taxon>
        <taxon>Pentapetalae</taxon>
        <taxon>asterids</taxon>
        <taxon>Ericales</taxon>
        <taxon>Ericaceae</taxon>
        <taxon>Ericoideae</taxon>
        <taxon>Rhodoreae</taxon>
        <taxon>Rhododendron</taxon>
    </lineage>
</organism>
<gene>
    <name evidence="6" type="ORF">C3L33_18769</name>
</gene>
<comment type="pathway">
    <text evidence="1 5">Glycan metabolism; pectin biosynthesis.</text>
</comment>
<accession>A0A6A4L0V6</accession>
<sequence>MQLHFSPSMRSITISSSSNGFVDLMKIKVAARHISYRTLFHTILILAFLLPFVFILTAVVTLEGVNKCSSFDCLGRRLGPKLLGRGDNSGQRLVKDFYKVLNQVSTEEIPDGLKLPESFSQLVSEMRNKKYSTKEFALIMKGMSFLNTSSDAITYVVEKLFSFAMYLSDEIPIVVEIFAPRYLWLRRKRIRFETPENTIHASSVTGTAVHLYMERSEREIRESKFAELMNKHFAASSIPKGIHCLSLRLTDEYSSNAHARRQLPSPELLPMLSNNSYYHFIVSTDNILAASVVVTSAVQSFLKPEKIVFHVITDKKTYAGMHSWFALNPVSKAIVEVKGVHQFDWLTRENVPVLEAVENHNSIRNYYHGNHIAGANLSEITPRIFASKLQARSPKSSQRLQFKSVEDLVRDFLFPNLDKVVFLDDDIVVQRDLSPLWEIDLGGKVNGAVETCKGDDEWVMSKRFRNYFNFSHPLIAKNLNPDECAWAYGMNIFDLRAWRRTNIRSTYHAWLKENLKSNLTMWKLGTLPPALIAFKGHVRAIDPHWHMLGLGYQNNTKIENVQKAAVIHYNGQSKPWLQIGFEHLRPFWSKYVNYSNEFISNCHILE</sequence>
<dbReference type="GO" id="GO:0000139">
    <property type="term" value="C:Golgi membrane"/>
    <property type="evidence" value="ECO:0007669"/>
    <property type="project" value="UniProtKB-SubCell"/>
</dbReference>
<dbReference type="EMBL" id="QEFC01003181">
    <property type="protein sequence ID" value="KAE9449341.1"/>
    <property type="molecule type" value="Genomic_DNA"/>
</dbReference>